<reference evidence="2 3" key="1">
    <citation type="submission" date="2018-06" db="EMBL/GenBank/DDBJ databases">
        <title>Genomic Encyclopedia of Archaeal and Bacterial Type Strains, Phase II (KMG-II): from individual species to whole genera.</title>
        <authorList>
            <person name="Goeker M."/>
        </authorList>
    </citation>
    <scope>NUCLEOTIDE SEQUENCE [LARGE SCALE GENOMIC DNA]</scope>
    <source>
        <strain evidence="2 3">DSM 29821</strain>
    </source>
</reference>
<organism evidence="2 3">
    <name type="scientific">Chitinophaga dinghuensis</name>
    <dbReference type="NCBI Taxonomy" id="1539050"/>
    <lineage>
        <taxon>Bacteria</taxon>
        <taxon>Pseudomonadati</taxon>
        <taxon>Bacteroidota</taxon>
        <taxon>Chitinophagia</taxon>
        <taxon>Chitinophagales</taxon>
        <taxon>Chitinophagaceae</taxon>
        <taxon>Chitinophaga</taxon>
    </lineage>
</organism>
<keyword evidence="1" id="KW-0472">Membrane</keyword>
<dbReference type="Proteomes" id="UP000249819">
    <property type="component" value="Unassembled WGS sequence"/>
</dbReference>
<keyword evidence="3" id="KW-1185">Reference proteome</keyword>
<sequence>MKLTQRFAAQTPPFFSKVRNIGLILTAISGALMGVPALPVIIAKIAGYLAVAGTVMSGVSQAAVHNEEGG</sequence>
<comment type="caution">
    <text evidence="2">The sequence shown here is derived from an EMBL/GenBank/DDBJ whole genome shotgun (WGS) entry which is preliminary data.</text>
</comment>
<protein>
    <submittedName>
        <fullName evidence="2">Uncharacterized protein</fullName>
    </submittedName>
</protein>
<evidence type="ECO:0000313" key="2">
    <source>
        <dbReference type="EMBL" id="RAJ76678.1"/>
    </source>
</evidence>
<evidence type="ECO:0000313" key="3">
    <source>
        <dbReference type="Proteomes" id="UP000249819"/>
    </source>
</evidence>
<accession>A0A327VRU7</accession>
<dbReference type="OrthoDB" id="679091at2"/>
<keyword evidence="1" id="KW-0812">Transmembrane</keyword>
<evidence type="ECO:0000256" key="1">
    <source>
        <dbReference type="SAM" id="Phobius"/>
    </source>
</evidence>
<name>A0A327VRU7_9BACT</name>
<gene>
    <name evidence="2" type="ORF">CLV59_108198</name>
</gene>
<dbReference type="AlphaFoldDB" id="A0A327VRU7"/>
<keyword evidence="1" id="KW-1133">Transmembrane helix</keyword>
<dbReference type="RefSeq" id="WP_111594393.1">
    <property type="nucleotide sequence ID" value="NZ_QLMA01000008.1"/>
</dbReference>
<proteinExistence type="predicted"/>
<dbReference type="EMBL" id="QLMA01000008">
    <property type="protein sequence ID" value="RAJ76678.1"/>
    <property type="molecule type" value="Genomic_DNA"/>
</dbReference>
<feature type="transmembrane region" description="Helical" evidence="1">
    <location>
        <begin position="21"/>
        <end position="42"/>
    </location>
</feature>